<keyword evidence="4" id="KW-0346">Stress response</keyword>
<protein>
    <submittedName>
        <fullName evidence="4 5">Heat shock 70 kDa protein</fullName>
    </submittedName>
</protein>
<evidence type="ECO:0000256" key="1">
    <source>
        <dbReference type="ARBA" id="ARBA00007381"/>
    </source>
</evidence>
<evidence type="ECO:0000313" key="4">
    <source>
        <dbReference type="EMBL" id="AOR17374.1"/>
    </source>
</evidence>
<dbReference type="InterPro" id="IPR043129">
    <property type="entry name" value="ATPase_NBD"/>
</dbReference>
<sequence>MAAAGGGISTHLFVAAIDFGTTYSGYAFSAKDDFRKEPLKINANVWNAGARSLMSHKAPTALLLNPDKTFNSFGYEAENNFSQLAEEGEHKDYYFFHRFKMFLYNNKNLHRETTVKEEGGERTLPALEVFSHSIRYLKNHLVDSIQKMVTGIHDNDIKFVLTVPAIWDDKAKQFMRVAAKKGGIKETQLAIALEPEAASIFCQHLPVERSGAGNESFLKGAKSGTSYMVLDLGGGTADITVHRRQLDGTLRELLPATGGAFGGKSIDDAFSAFLADIIGEDSLKKLQMEAMEDYIDLFREFETKKRANFQDKPGKVSVTMPVALMDIVKKDLKGKTMEDVVKSSPHAEDVQWGKQKLQISKKRFQGLFGPTITGIIKHMEGILNEEKFQDVENILMVGGFSECELVQNAVRGKFGKKRIIVPDEAGLAVLKGAVLYGHMPKVISSRVARHTYGIQSWPAFDPLRHPAEKKVVINGVARCKDAFFKYIEIGQQVTPGHTESQVFQALKPDEATLECTVYVSDQRDPVFVDDGGCTRLGLLTVPLDPNRRGAVEVEETLVFGETELHVQAKDMANGNMYEARFDFLGEGF</sequence>
<name>A0A1C9U306_MIZYE</name>
<evidence type="ECO:0000313" key="5">
    <source>
        <dbReference type="EMBL" id="OWF39272.1"/>
    </source>
</evidence>
<keyword evidence="6" id="KW-1185">Reference proteome</keyword>
<accession>A0A1C9U306</accession>
<dbReference type="PANTHER" id="PTHR14187">
    <property type="entry name" value="ALPHA KINASE/ELONGATION FACTOR 2 KINASE"/>
    <property type="match status" value="1"/>
</dbReference>
<dbReference type="EMBL" id="KX085117">
    <property type="protein sequence ID" value="AOR17374.1"/>
    <property type="molecule type" value="mRNA"/>
</dbReference>
<dbReference type="Pfam" id="PF00012">
    <property type="entry name" value="HSP70"/>
    <property type="match status" value="2"/>
</dbReference>
<keyword evidence="2" id="KW-0547">Nucleotide-binding</keyword>
<evidence type="ECO:0000256" key="3">
    <source>
        <dbReference type="ARBA" id="ARBA00022840"/>
    </source>
</evidence>
<dbReference type="OrthoDB" id="2963168at2759"/>
<dbReference type="AlphaFoldDB" id="A0A1C9U306"/>
<evidence type="ECO:0000313" key="6">
    <source>
        <dbReference type="Proteomes" id="UP000242188"/>
    </source>
</evidence>
<proteinExistence type="evidence at transcript level"/>
<dbReference type="SUPFAM" id="SSF53067">
    <property type="entry name" value="Actin-like ATPase domain"/>
    <property type="match status" value="2"/>
</dbReference>
<dbReference type="Gene3D" id="3.30.420.40">
    <property type="match status" value="2"/>
</dbReference>
<dbReference type="STRING" id="6573.A0A1C9U306"/>
<dbReference type="CDD" id="cd10229">
    <property type="entry name" value="ASKHA_NBD_HSP70_HSPA12"/>
    <property type="match status" value="1"/>
</dbReference>
<keyword evidence="3" id="KW-0067">ATP-binding</keyword>
<dbReference type="EMBL" id="NEDP02005533">
    <property type="protein sequence ID" value="OWF39272.1"/>
    <property type="molecule type" value="Genomic_DNA"/>
</dbReference>
<dbReference type="PANTHER" id="PTHR14187:SF5">
    <property type="entry name" value="HEAT SHOCK 70 KDA PROTEIN 12A"/>
    <property type="match status" value="1"/>
</dbReference>
<dbReference type="GO" id="GO:0005524">
    <property type="term" value="F:ATP binding"/>
    <property type="evidence" value="ECO:0007669"/>
    <property type="project" value="UniProtKB-KW"/>
</dbReference>
<dbReference type="GO" id="GO:0140662">
    <property type="term" value="F:ATP-dependent protein folding chaperone"/>
    <property type="evidence" value="ECO:0007669"/>
    <property type="project" value="InterPro"/>
</dbReference>
<organism evidence="4">
    <name type="scientific">Mizuhopecten yessoensis</name>
    <name type="common">Japanese scallop</name>
    <name type="synonym">Patinopecten yessoensis</name>
    <dbReference type="NCBI Taxonomy" id="6573"/>
    <lineage>
        <taxon>Eukaryota</taxon>
        <taxon>Metazoa</taxon>
        <taxon>Spiralia</taxon>
        <taxon>Lophotrochozoa</taxon>
        <taxon>Mollusca</taxon>
        <taxon>Bivalvia</taxon>
        <taxon>Autobranchia</taxon>
        <taxon>Pteriomorphia</taxon>
        <taxon>Pectinida</taxon>
        <taxon>Pectinoidea</taxon>
        <taxon>Pectinidae</taxon>
        <taxon>Mizuhopecten</taxon>
    </lineage>
</organism>
<evidence type="ECO:0000256" key="2">
    <source>
        <dbReference type="ARBA" id="ARBA00022741"/>
    </source>
</evidence>
<gene>
    <name evidence="5" type="ORF">KP79_PYT12145</name>
</gene>
<dbReference type="InterPro" id="IPR013126">
    <property type="entry name" value="Hsp_70_fam"/>
</dbReference>
<dbReference type="Proteomes" id="UP000242188">
    <property type="component" value="Unassembled WGS sequence"/>
</dbReference>
<comment type="similarity">
    <text evidence="1">Belongs to the heat shock protein 70 family.</text>
</comment>
<reference evidence="4" key="1">
    <citation type="journal article" date="2016" name="Fish Shellfish Immunol.">
        <title>Hsp70 gene expansions in the scallop (Patinopecten yessoensis) genome and their expression regulation after exposure to the toxic dinoflagellate Alexandrium catenella.</title>
        <authorList>
            <person name="Cheng J."/>
            <person name="Xun X."/>
            <person name="Kong Y."/>
            <person name="Wang S."/>
            <person name="Yang Z."/>
            <person name="Li Y."/>
            <person name="Kong D."/>
            <person name="Wang S."/>
            <person name="Zhang L."/>
            <person name="Hu X."/>
            <person name="Bao Z."/>
        </authorList>
    </citation>
    <scope>NUCLEOTIDE SEQUENCE</scope>
    <source>
        <strain evidence="4">PYE.11063.3.HSPA12</strain>
    </source>
</reference>
<reference evidence="5 6" key="2">
    <citation type="journal article" date="2017" name="Nat. Ecol. Evol.">
        <title>Scallop genome provides insights into evolution of bilaterian karyotype and development.</title>
        <authorList>
            <person name="Wang S."/>
            <person name="Zhang J."/>
            <person name="Jiao W."/>
            <person name="Li J."/>
            <person name="Xun X."/>
            <person name="Sun Y."/>
            <person name="Guo X."/>
            <person name="Huan P."/>
            <person name="Dong B."/>
            <person name="Zhang L."/>
            <person name="Hu X."/>
            <person name="Sun X."/>
            <person name="Wang J."/>
            <person name="Zhao C."/>
            <person name="Wang Y."/>
            <person name="Wang D."/>
            <person name="Huang X."/>
            <person name="Wang R."/>
            <person name="Lv J."/>
            <person name="Li Y."/>
            <person name="Zhang Z."/>
            <person name="Liu B."/>
            <person name="Lu W."/>
            <person name="Hui Y."/>
            <person name="Liang J."/>
            <person name="Zhou Z."/>
            <person name="Hou R."/>
            <person name="Li X."/>
            <person name="Liu Y."/>
            <person name="Li H."/>
            <person name="Ning X."/>
            <person name="Lin Y."/>
            <person name="Zhao L."/>
            <person name="Xing Q."/>
            <person name="Dou J."/>
            <person name="Li Y."/>
            <person name="Mao J."/>
            <person name="Guo H."/>
            <person name="Dou H."/>
            <person name="Li T."/>
            <person name="Mu C."/>
            <person name="Jiang W."/>
            <person name="Fu Q."/>
            <person name="Fu X."/>
            <person name="Miao Y."/>
            <person name="Liu J."/>
            <person name="Yu Q."/>
            <person name="Li R."/>
            <person name="Liao H."/>
            <person name="Li X."/>
            <person name="Kong Y."/>
            <person name="Jiang Z."/>
            <person name="Chourrout D."/>
            <person name="Li R."/>
            <person name="Bao Z."/>
        </authorList>
    </citation>
    <scope>NUCLEOTIDE SEQUENCE [LARGE SCALE GENOMIC DNA]</scope>
    <source>
        <strain evidence="5 6">PY_sf001</strain>
    </source>
</reference>